<feature type="transmembrane region" description="Helical" evidence="2">
    <location>
        <begin position="115"/>
        <end position="138"/>
    </location>
</feature>
<dbReference type="RefSeq" id="WP_345883687.1">
    <property type="nucleotide sequence ID" value="NZ_JBDFRB010000003.1"/>
</dbReference>
<comment type="caution">
    <text evidence="3">The sequence shown here is derived from an EMBL/GenBank/DDBJ whole genome shotgun (WGS) entry which is preliminary data.</text>
</comment>
<gene>
    <name evidence="3" type="ORF">ABCQ75_05530</name>
</gene>
<evidence type="ECO:0000256" key="1">
    <source>
        <dbReference type="SAM" id="MobiDB-lite"/>
    </source>
</evidence>
<protein>
    <recommendedName>
        <fullName evidence="5">ABC transporter permease</fullName>
    </recommendedName>
</protein>
<name>A0ABU9WXT7_9MICC</name>
<evidence type="ECO:0000313" key="3">
    <source>
        <dbReference type="EMBL" id="MEN2743999.1"/>
    </source>
</evidence>
<dbReference type="Proteomes" id="UP001422074">
    <property type="component" value="Unassembled WGS sequence"/>
</dbReference>
<keyword evidence="2" id="KW-0472">Membrane</keyword>
<accession>A0ABU9WXT7</accession>
<feature type="transmembrane region" description="Helical" evidence="2">
    <location>
        <begin position="74"/>
        <end position="95"/>
    </location>
</feature>
<proteinExistence type="predicted"/>
<organism evidence="3 4">
    <name type="scientific">Sinomonas halotolerans</name>
    <dbReference type="NCBI Taxonomy" id="1644133"/>
    <lineage>
        <taxon>Bacteria</taxon>
        <taxon>Bacillati</taxon>
        <taxon>Actinomycetota</taxon>
        <taxon>Actinomycetes</taxon>
        <taxon>Micrococcales</taxon>
        <taxon>Micrococcaceae</taxon>
        <taxon>Sinomonas</taxon>
    </lineage>
</organism>
<keyword evidence="2" id="KW-0812">Transmembrane</keyword>
<reference evidence="3 4" key="1">
    <citation type="submission" date="2024-05" db="EMBL/GenBank/DDBJ databases">
        <title>Sinomonas sp. nov., isolated from a waste landfill.</title>
        <authorList>
            <person name="Zhao Y."/>
        </authorList>
    </citation>
    <scope>NUCLEOTIDE SEQUENCE [LARGE SCALE GENOMIC DNA]</scope>
    <source>
        <strain evidence="3 4">CCTCC AB2014300</strain>
    </source>
</reference>
<dbReference type="EMBL" id="JBDFRB010000003">
    <property type="protein sequence ID" value="MEN2743999.1"/>
    <property type="molecule type" value="Genomic_DNA"/>
</dbReference>
<sequence>MEPARPFEDQSPPDSAAEDLGAVGASAGPGRAVDDGVPSERRSLPLARAASLRRTSMAVLVRARREFLYLARSPVWWAGLALSAVAAAAAVHWPLRTALLAGAEYTEPWRAPDSVVAEVLPVLAFWALPLALCPWALLAGLAGRLRPTHAVGRAALGRILGRGLLVGAAAAAVNGLAGAILGAHAPLVAASASSGAWTAALLSAVGTGVRAAVVHRAWAWPVGTVAVLWLGAGNVAAMVWLLPLTEGSVPRYLAVNVEREDGRIVSYECIDFDLDPYTGQRPEMVVWLAAANPALVAIAATGDALPPGSMVAWAADAYQAAATGPSAWEPCLEGYSADPAAAALDVLGHAQLVAVAGALVGAGSLRGRARRTAQPAAPGRPTSSG</sequence>
<evidence type="ECO:0008006" key="5">
    <source>
        <dbReference type="Google" id="ProtNLM"/>
    </source>
</evidence>
<feature type="transmembrane region" description="Helical" evidence="2">
    <location>
        <begin position="159"/>
        <end position="181"/>
    </location>
</feature>
<keyword evidence="4" id="KW-1185">Reference proteome</keyword>
<keyword evidence="2" id="KW-1133">Transmembrane helix</keyword>
<feature type="transmembrane region" description="Helical" evidence="2">
    <location>
        <begin position="218"/>
        <end position="242"/>
    </location>
</feature>
<evidence type="ECO:0000313" key="4">
    <source>
        <dbReference type="Proteomes" id="UP001422074"/>
    </source>
</evidence>
<feature type="transmembrane region" description="Helical" evidence="2">
    <location>
        <begin position="187"/>
        <end position="206"/>
    </location>
</feature>
<feature type="region of interest" description="Disordered" evidence="1">
    <location>
        <begin position="1"/>
        <end position="37"/>
    </location>
</feature>
<evidence type="ECO:0000256" key="2">
    <source>
        <dbReference type="SAM" id="Phobius"/>
    </source>
</evidence>